<proteinExistence type="inferred from homology"/>
<name>A0A4Y9ZQ20_9AGAM</name>
<feature type="signal peptide" evidence="2">
    <location>
        <begin position="1"/>
        <end position="16"/>
    </location>
</feature>
<dbReference type="STRING" id="135208.A0A4Y9ZQ20"/>
<evidence type="ECO:0000259" key="3">
    <source>
        <dbReference type="Pfam" id="PF05057"/>
    </source>
</evidence>
<feature type="non-terminal residue" evidence="4">
    <location>
        <position position="209"/>
    </location>
</feature>
<feature type="chain" id="PRO_5021261299" description="DUF676 domain-containing protein" evidence="2">
    <location>
        <begin position="17"/>
        <end position="209"/>
    </location>
</feature>
<dbReference type="Proteomes" id="UP000298061">
    <property type="component" value="Unassembled WGS sequence"/>
</dbReference>
<sequence length="209" mass="22399">MHYWSSILGILRKVVGADVIVTAVPGQSRTGSIASRASELNRFLERKANGRGINLMAHSMGGLDCRHLITHLKPTEYTPLSLTTIATPHRGSPFMDWCTEYLGLGRQRSDTERAAAAEIIASASASAARTSTAHTSSPKSSSPLSLSLSALPSSFTTLLLSMFDSPAYANLTTSYLNTVFNPHTPDDPRVRYFSVAGRVARAASTSGTR</sequence>
<keyword evidence="5" id="KW-1185">Reference proteome</keyword>
<evidence type="ECO:0000313" key="4">
    <source>
        <dbReference type="EMBL" id="TFY76123.1"/>
    </source>
</evidence>
<evidence type="ECO:0000256" key="1">
    <source>
        <dbReference type="ARBA" id="ARBA00007920"/>
    </source>
</evidence>
<dbReference type="OrthoDB" id="5592486at2759"/>
<reference evidence="4 5" key="1">
    <citation type="submission" date="2019-02" db="EMBL/GenBank/DDBJ databases">
        <title>Genome sequencing of the rare red list fungi Hericium alpestre (H. flagellum).</title>
        <authorList>
            <person name="Buettner E."/>
            <person name="Kellner H."/>
        </authorList>
    </citation>
    <scope>NUCLEOTIDE SEQUENCE [LARGE SCALE GENOMIC DNA]</scope>
    <source>
        <strain evidence="4 5">DSM 108284</strain>
    </source>
</reference>
<dbReference type="Gene3D" id="3.40.50.1820">
    <property type="entry name" value="alpha/beta hydrolase"/>
    <property type="match status" value="1"/>
</dbReference>
<dbReference type="EMBL" id="SFCI01001315">
    <property type="protein sequence ID" value="TFY76123.1"/>
    <property type="molecule type" value="Genomic_DNA"/>
</dbReference>
<accession>A0A4Y9ZQ20</accession>
<dbReference type="AlphaFoldDB" id="A0A4Y9ZQ20"/>
<evidence type="ECO:0000313" key="5">
    <source>
        <dbReference type="Proteomes" id="UP000298061"/>
    </source>
</evidence>
<comment type="caution">
    <text evidence="4">The sequence shown here is derived from an EMBL/GenBank/DDBJ whole genome shotgun (WGS) entry which is preliminary data.</text>
</comment>
<keyword evidence="2" id="KW-0732">Signal</keyword>
<organism evidence="4 5">
    <name type="scientific">Hericium alpestre</name>
    <dbReference type="NCBI Taxonomy" id="135208"/>
    <lineage>
        <taxon>Eukaryota</taxon>
        <taxon>Fungi</taxon>
        <taxon>Dikarya</taxon>
        <taxon>Basidiomycota</taxon>
        <taxon>Agaricomycotina</taxon>
        <taxon>Agaricomycetes</taxon>
        <taxon>Russulales</taxon>
        <taxon>Hericiaceae</taxon>
        <taxon>Hericium</taxon>
    </lineage>
</organism>
<gene>
    <name evidence="4" type="ORF">EWM64_g7893</name>
</gene>
<protein>
    <recommendedName>
        <fullName evidence="3">DUF676 domain-containing protein</fullName>
    </recommendedName>
</protein>
<dbReference type="SUPFAM" id="SSF53474">
    <property type="entry name" value="alpha/beta-Hydrolases"/>
    <property type="match status" value="1"/>
</dbReference>
<dbReference type="Pfam" id="PF05057">
    <property type="entry name" value="DUF676"/>
    <property type="match status" value="1"/>
</dbReference>
<feature type="domain" description="DUF676" evidence="3">
    <location>
        <begin position="38"/>
        <end position="95"/>
    </location>
</feature>
<comment type="similarity">
    <text evidence="1">Belongs to the putative lipase ROG1 family.</text>
</comment>
<dbReference type="PANTHER" id="PTHR11440">
    <property type="entry name" value="LECITHIN-CHOLESTEROL ACYLTRANSFERASE-RELATED"/>
    <property type="match status" value="1"/>
</dbReference>
<evidence type="ECO:0000256" key="2">
    <source>
        <dbReference type="SAM" id="SignalP"/>
    </source>
</evidence>
<dbReference type="InterPro" id="IPR029058">
    <property type="entry name" value="AB_hydrolase_fold"/>
</dbReference>
<dbReference type="InterPro" id="IPR007751">
    <property type="entry name" value="DUF676_lipase-like"/>
</dbReference>